<dbReference type="InterPro" id="IPR010998">
    <property type="entry name" value="Integrase_recombinase_N"/>
</dbReference>
<accession>A0ABD2WZQ1</accession>
<dbReference type="PANTHER" id="PTHR35617">
    <property type="entry name" value="PHAGE_INTEGRASE DOMAIN-CONTAINING PROTEIN"/>
    <property type="match status" value="1"/>
</dbReference>
<comment type="caution">
    <text evidence="2">The sequence shown here is derived from an EMBL/GenBank/DDBJ whole genome shotgun (WGS) entry which is preliminary data.</text>
</comment>
<evidence type="ECO:0000313" key="3">
    <source>
        <dbReference type="Proteomes" id="UP001627154"/>
    </source>
</evidence>
<keyword evidence="1" id="KW-0238">DNA-binding</keyword>
<evidence type="ECO:0000256" key="1">
    <source>
        <dbReference type="ARBA" id="ARBA00023125"/>
    </source>
</evidence>
<proteinExistence type="predicted"/>
<dbReference type="PANTHER" id="PTHR35617:SF3">
    <property type="entry name" value="CORE-BINDING (CB) DOMAIN-CONTAINING PROTEIN"/>
    <property type="match status" value="1"/>
</dbReference>
<organism evidence="2 3">
    <name type="scientific">Trichogramma kaykai</name>
    <dbReference type="NCBI Taxonomy" id="54128"/>
    <lineage>
        <taxon>Eukaryota</taxon>
        <taxon>Metazoa</taxon>
        <taxon>Ecdysozoa</taxon>
        <taxon>Arthropoda</taxon>
        <taxon>Hexapoda</taxon>
        <taxon>Insecta</taxon>
        <taxon>Pterygota</taxon>
        <taxon>Neoptera</taxon>
        <taxon>Endopterygota</taxon>
        <taxon>Hymenoptera</taxon>
        <taxon>Apocrita</taxon>
        <taxon>Proctotrupomorpha</taxon>
        <taxon>Chalcidoidea</taxon>
        <taxon>Trichogrammatidae</taxon>
        <taxon>Trichogramma</taxon>
    </lineage>
</organism>
<dbReference type="GO" id="GO:0003677">
    <property type="term" value="F:DNA binding"/>
    <property type="evidence" value="ECO:0007669"/>
    <property type="project" value="UniProtKB-KW"/>
</dbReference>
<reference evidence="2 3" key="1">
    <citation type="journal article" date="2024" name="bioRxiv">
        <title>A reference genome for Trichogramma kaykai: A tiny desert-dwelling parasitoid wasp with competing sex-ratio distorters.</title>
        <authorList>
            <person name="Culotta J."/>
            <person name="Lindsey A.R."/>
        </authorList>
    </citation>
    <scope>NUCLEOTIDE SEQUENCE [LARGE SCALE GENOMIC DNA]</scope>
    <source>
        <strain evidence="2 3">KSX58</strain>
    </source>
</reference>
<dbReference type="AlphaFoldDB" id="A0ABD2WZQ1"/>
<dbReference type="SUPFAM" id="SSF47823">
    <property type="entry name" value="lambda integrase-like, N-terminal domain"/>
    <property type="match status" value="1"/>
</dbReference>
<evidence type="ECO:0000313" key="2">
    <source>
        <dbReference type="EMBL" id="KAL3398193.1"/>
    </source>
</evidence>
<gene>
    <name evidence="2" type="ORF">TKK_008398</name>
</gene>
<name>A0ABD2WZQ1_9HYME</name>
<sequence>MAISSLRQNRFLLEQDNPGGRNLVRQALTQRKIPEAAMDIVMASLTNSSYKQYETSWKKWWSYCRTENINPLSSSVENEMLFLTQLYETGSSHSTLNCHRSAVSLLLGPEMAQDDRMRRFFRGLTKLRPSKPKYDYTWDPKIVLKYFSDSANNDTLSMKELSLKLISLLALITAHIMQTFASKKLENIAERKDCIEIKIPDPIKTSGTNTAQPLLIIPVLKKIKRFALLLHKKNI</sequence>
<dbReference type="Proteomes" id="UP001627154">
    <property type="component" value="Unassembled WGS sequence"/>
</dbReference>
<protein>
    <submittedName>
        <fullName evidence="2">Uncharacterized protein</fullName>
    </submittedName>
</protein>
<dbReference type="EMBL" id="JBJJXI010000060">
    <property type="protein sequence ID" value="KAL3398193.1"/>
    <property type="molecule type" value="Genomic_DNA"/>
</dbReference>
<keyword evidence="3" id="KW-1185">Reference proteome</keyword>
<dbReference type="Gene3D" id="1.10.150.130">
    <property type="match status" value="1"/>
</dbReference>